<keyword evidence="1" id="KW-1133">Transmembrane helix</keyword>
<dbReference type="Proteomes" id="UP001500274">
    <property type="component" value="Unassembled WGS sequence"/>
</dbReference>
<organism evidence="2 3">
    <name type="scientific">Microbacterium binotii</name>
    <dbReference type="NCBI Taxonomy" id="462710"/>
    <lineage>
        <taxon>Bacteria</taxon>
        <taxon>Bacillati</taxon>
        <taxon>Actinomycetota</taxon>
        <taxon>Actinomycetes</taxon>
        <taxon>Micrococcales</taxon>
        <taxon>Microbacteriaceae</taxon>
        <taxon>Microbacterium</taxon>
    </lineage>
</organism>
<keyword evidence="1" id="KW-0472">Membrane</keyword>
<proteinExistence type="predicted"/>
<keyword evidence="1" id="KW-0812">Transmembrane</keyword>
<accession>A0ABN3PM10</accession>
<dbReference type="EMBL" id="BAAARI010000036">
    <property type="protein sequence ID" value="GAA2588770.1"/>
    <property type="molecule type" value="Genomic_DNA"/>
</dbReference>
<name>A0ABN3PM10_9MICO</name>
<gene>
    <name evidence="2" type="ORF">GCM10009862_28970</name>
</gene>
<keyword evidence="3" id="KW-1185">Reference proteome</keyword>
<evidence type="ECO:0008006" key="4">
    <source>
        <dbReference type="Google" id="ProtNLM"/>
    </source>
</evidence>
<sequence length="171" mass="17776">MNDDADDDAQTRVRRAASLKERIYVAFTALAVIIALRAHDAHPDAGLALGTLAITVAATVSAVYVADLLSHMVVHSRVPARAEHRHMVVGTLGAATVALPPLLCIGLSALGLYDASTGLLVAMLITTATLVAIGLLAVRRLAVPRLQRTVILAGEAVLAIAVIALELLSHS</sequence>
<reference evidence="2 3" key="1">
    <citation type="journal article" date="2019" name="Int. J. Syst. Evol. Microbiol.">
        <title>The Global Catalogue of Microorganisms (GCM) 10K type strain sequencing project: providing services to taxonomists for standard genome sequencing and annotation.</title>
        <authorList>
            <consortium name="The Broad Institute Genomics Platform"/>
            <consortium name="The Broad Institute Genome Sequencing Center for Infectious Disease"/>
            <person name="Wu L."/>
            <person name="Ma J."/>
        </authorList>
    </citation>
    <scope>NUCLEOTIDE SEQUENCE [LARGE SCALE GENOMIC DNA]</scope>
    <source>
        <strain evidence="2 3">JCM 16365</strain>
    </source>
</reference>
<feature type="transmembrane region" description="Helical" evidence="1">
    <location>
        <begin position="22"/>
        <end position="39"/>
    </location>
</feature>
<dbReference type="RefSeq" id="WP_344230687.1">
    <property type="nucleotide sequence ID" value="NZ_BAAARI010000036.1"/>
</dbReference>
<evidence type="ECO:0000313" key="3">
    <source>
        <dbReference type="Proteomes" id="UP001500274"/>
    </source>
</evidence>
<comment type="caution">
    <text evidence="2">The sequence shown here is derived from an EMBL/GenBank/DDBJ whole genome shotgun (WGS) entry which is preliminary data.</text>
</comment>
<evidence type="ECO:0000313" key="2">
    <source>
        <dbReference type="EMBL" id="GAA2588770.1"/>
    </source>
</evidence>
<feature type="transmembrane region" description="Helical" evidence="1">
    <location>
        <begin position="150"/>
        <end position="168"/>
    </location>
</feature>
<protein>
    <recommendedName>
        <fullName evidence="4">Integral membrane protein</fullName>
    </recommendedName>
</protein>
<feature type="transmembrane region" description="Helical" evidence="1">
    <location>
        <begin position="45"/>
        <end position="66"/>
    </location>
</feature>
<feature type="transmembrane region" description="Helical" evidence="1">
    <location>
        <begin position="119"/>
        <end position="138"/>
    </location>
</feature>
<feature type="transmembrane region" description="Helical" evidence="1">
    <location>
        <begin position="87"/>
        <end position="113"/>
    </location>
</feature>
<evidence type="ECO:0000256" key="1">
    <source>
        <dbReference type="SAM" id="Phobius"/>
    </source>
</evidence>